<organism evidence="3 4">
    <name type="scientific">Pseudomonas jinjuensis</name>
    <dbReference type="NCBI Taxonomy" id="198616"/>
    <lineage>
        <taxon>Bacteria</taxon>
        <taxon>Pseudomonadati</taxon>
        <taxon>Pseudomonadota</taxon>
        <taxon>Gammaproteobacteria</taxon>
        <taxon>Pseudomonadales</taxon>
        <taxon>Pseudomonadaceae</taxon>
        <taxon>Pseudomonas</taxon>
    </lineage>
</organism>
<evidence type="ECO:0000259" key="2">
    <source>
        <dbReference type="Pfam" id="PF02120"/>
    </source>
</evidence>
<evidence type="ECO:0000313" key="4">
    <source>
        <dbReference type="Proteomes" id="UP000242957"/>
    </source>
</evidence>
<keyword evidence="4" id="KW-1185">Reference proteome</keyword>
<evidence type="ECO:0000256" key="1">
    <source>
        <dbReference type="SAM" id="MobiDB-lite"/>
    </source>
</evidence>
<feature type="region of interest" description="Disordered" evidence="1">
    <location>
        <begin position="338"/>
        <end position="366"/>
    </location>
</feature>
<keyword evidence="3" id="KW-0966">Cell projection</keyword>
<dbReference type="PANTHER" id="PTHR37533">
    <property type="entry name" value="FLAGELLAR HOOK-LENGTH CONTROL PROTEIN"/>
    <property type="match status" value="1"/>
</dbReference>
<feature type="compositionally biased region" description="Basic and acidic residues" evidence="1">
    <location>
        <begin position="86"/>
        <end position="104"/>
    </location>
</feature>
<dbReference type="InterPro" id="IPR021136">
    <property type="entry name" value="Flagellar_hook_control-like_C"/>
</dbReference>
<feature type="region of interest" description="Disordered" evidence="1">
    <location>
        <begin position="1"/>
        <end position="122"/>
    </location>
</feature>
<dbReference type="InterPro" id="IPR038610">
    <property type="entry name" value="FliK-like_C_sf"/>
</dbReference>
<dbReference type="STRING" id="198616.SAMN05216193_109115"/>
<feature type="compositionally biased region" description="Basic and acidic residues" evidence="1">
    <location>
        <begin position="61"/>
        <end position="70"/>
    </location>
</feature>
<dbReference type="CDD" id="cd17470">
    <property type="entry name" value="T3SS_Flik_C"/>
    <property type="match status" value="1"/>
</dbReference>
<sequence length="391" mass="41394">MAVAPDLLLTTAPSGKPAAALSRPPHNTAHAAQDKGSSFADVYARENRPAAPERPAHASRAARERPRDTQPEPAAADRTAASEQPKVADDGKDLPAASEDKAETTDSTAQDQAGAQAVAPEQASQVLANLGMFPQNGDSDLENLNQANALDLEGGQNLQLQQDGNARGKLDLSALQLNAAQPQVAEGEGGEGELQLAASLFRLPEKAADTKLEGRSETFAARLDSLTQALNSPSALSQRPVNPLLPGQPVPLQHGGMSEALVDRVMWMSSQNLKSADIQMEPADLGRLEVRIHMSPDQTQITFASANAGVRDAVESQLHRLRDMFGQQGMTSLDVNVSDQSLSRGWQGQQGEGRGGSGRVVEEGEEPVRGGVMEVRSQPGRMGRGLVDYFA</sequence>
<feature type="domain" description="Flagellar hook-length control protein-like C-terminal" evidence="2">
    <location>
        <begin position="263"/>
        <end position="341"/>
    </location>
</feature>
<reference evidence="4" key="1">
    <citation type="submission" date="2016-10" db="EMBL/GenBank/DDBJ databases">
        <authorList>
            <person name="Varghese N."/>
            <person name="Submissions S."/>
        </authorList>
    </citation>
    <scope>NUCLEOTIDE SEQUENCE [LARGE SCALE GENOMIC DNA]</scope>
    <source>
        <strain evidence="4">JCM 21621</strain>
    </source>
</reference>
<dbReference type="Proteomes" id="UP000242957">
    <property type="component" value="Unassembled WGS sequence"/>
</dbReference>
<keyword evidence="3" id="KW-0282">Flagellum</keyword>
<accession>A0A1H0I292</accession>
<dbReference type="PANTHER" id="PTHR37533:SF2">
    <property type="entry name" value="FLAGELLAR HOOK-LENGTH CONTROL PROTEIN"/>
    <property type="match status" value="1"/>
</dbReference>
<proteinExistence type="predicted"/>
<name>A0A1H0I292_9PSED</name>
<dbReference type="InterPro" id="IPR052563">
    <property type="entry name" value="FliK"/>
</dbReference>
<protein>
    <submittedName>
        <fullName evidence="3">Flagellar hook-length control protein FliK</fullName>
    </submittedName>
</protein>
<feature type="compositionally biased region" description="Gly residues" evidence="1">
    <location>
        <begin position="348"/>
        <end position="358"/>
    </location>
</feature>
<dbReference type="EMBL" id="FNIJ01000009">
    <property type="protein sequence ID" value="SDO25514.1"/>
    <property type="molecule type" value="Genomic_DNA"/>
</dbReference>
<dbReference type="AlphaFoldDB" id="A0A1H0I292"/>
<dbReference type="OrthoDB" id="1792985at2"/>
<evidence type="ECO:0000313" key="3">
    <source>
        <dbReference type="EMBL" id="SDO25514.1"/>
    </source>
</evidence>
<dbReference type="Gene3D" id="3.30.750.140">
    <property type="match status" value="1"/>
</dbReference>
<dbReference type="RefSeq" id="WP_084311339.1">
    <property type="nucleotide sequence ID" value="NZ_FNIJ01000009.1"/>
</dbReference>
<gene>
    <name evidence="3" type="ORF">SAMN05216193_109115</name>
</gene>
<dbReference type="Pfam" id="PF02120">
    <property type="entry name" value="Flg_hook"/>
    <property type="match status" value="1"/>
</dbReference>
<keyword evidence="3" id="KW-0969">Cilium</keyword>